<dbReference type="EMBL" id="LYUB02000005">
    <property type="protein sequence ID" value="OVF09231.1"/>
    <property type="molecule type" value="Genomic_DNA"/>
</dbReference>
<evidence type="ECO:0000313" key="2">
    <source>
        <dbReference type="EMBL" id="OVF09231.1"/>
    </source>
</evidence>
<feature type="region of interest" description="Disordered" evidence="1">
    <location>
        <begin position="26"/>
        <end position="59"/>
    </location>
</feature>
<sequence length="191" mass="22555">MSELRLRERNTLQDLKEYEEIIKRSTELEKDIPPRRKHNEPFKPGRKRTPVKIKKEKKDKHLLKKPAFKPIRKRSIFPHAPIPDSASFVQKKVATFEQHVMIHNSYEKMIQMAKDLSASKKIDFGLSSRLLPKNLDKEKSRYTIENREGDKLLLEAEKRGALFSNDIDMFFRKLSDSPFLQEPDMHSIPFI</sequence>
<name>A0AA91Q0N8_CLALS</name>
<feature type="compositionally biased region" description="Basic residues" evidence="1">
    <location>
        <begin position="44"/>
        <end position="59"/>
    </location>
</feature>
<comment type="caution">
    <text evidence="2">The sequence shown here is derived from an EMBL/GenBank/DDBJ whole genome shotgun (WGS) entry which is preliminary data.</text>
</comment>
<gene>
    <name evidence="2" type="ORF">A9F13_05g00121</name>
</gene>
<dbReference type="AlphaFoldDB" id="A0AA91Q0N8"/>
<reference evidence="2 3" key="1">
    <citation type="submission" date="2017-04" db="EMBL/GenBank/DDBJ databases">
        <title>Draft genome of the yeast Clavispora lusitaniae type strain CBS 6936.</title>
        <authorList>
            <person name="Durrens P."/>
            <person name="Klopp C."/>
            <person name="Biteau N."/>
            <person name="Fitton-Ouhabi V."/>
            <person name="Dementhon K."/>
            <person name="Accoceberry I."/>
            <person name="Sherman D.J."/>
            <person name="Noel T."/>
        </authorList>
    </citation>
    <scope>NUCLEOTIDE SEQUENCE [LARGE SCALE GENOMIC DNA]</scope>
    <source>
        <strain evidence="2 3">CBS 6936</strain>
    </source>
</reference>
<protein>
    <submittedName>
        <fullName evidence="2">Uncharacterized protein</fullName>
    </submittedName>
</protein>
<evidence type="ECO:0000256" key="1">
    <source>
        <dbReference type="SAM" id="MobiDB-lite"/>
    </source>
</evidence>
<proteinExistence type="predicted"/>
<feature type="compositionally biased region" description="Basic and acidic residues" evidence="1">
    <location>
        <begin position="26"/>
        <end position="43"/>
    </location>
</feature>
<accession>A0AA91Q0N8</accession>
<dbReference type="KEGG" id="clus:A9F13_05g00121"/>
<evidence type="ECO:0000313" key="3">
    <source>
        <dbReference type="Proteomes" id="UP000195602"/>
    </source>
</evidence>
<organism evidence="2 3">
    <name type="scientific">Clavispora lusitaniae</name>
    <name type="common">Candida lusitaniae</name>
    <dbReference type="NCBI Taxonomy" id="36911"/>
    <lineage>
        <taxon>Eukaryota</taxon>
        <taxon>Fungi</taxon>
        <taxon>Dikarya</taxon>
        <taxon>Ascomycota</taxon>
        <taxon>Saccharomycotina</taxon>
        <taxon>Pichiomycetes</taxon>
        <taxon>Metschnikowiaceae</taxon>
        <taxon>Clavispora</taxon>
    </lineage>
</organism>
<dbReference type="Proteomes" id="UP000195602">
    <property type="component" value="Unassembled WGS sequence"/>
</dbReference>